<dbReference type="Proteomes" id="UP000308697">
    <property type="component" value="Unassembled WGS sequence"/>
</dbReference>
<accession>A0A4U0NB89</accession>
<dbReference type="EMBL" id="SUMB01000007">
    <property type="protein sequence ID" value="TJZ51207.1"/>
    <property type="molecule type" value="Genomic_DNA"/>
</dbReference>
<proteinExistence type="predicted"/>
<sequence>MPTSRRRTAALTITLAAFLGVTAPAAQAVPPAASDDPQEPPHAQCRTKVVGSIGTATCFNPNGNNSRVRLHIECKRWYDPDVDTDARGVTIGPAQHATLAGRCWQEIADLWVSHAPGG</sequence>
<protein>
    <recommendedName>
        <fullName evidence="4">Secreted protein</fullName>
    </recommendedName>
</protein>
<evidence type="ECO:0000256" key="1">
    <source>
        <dbReference type="SAM" id="SignalP"/>
    </source>
</evidence>
<comment type="caution">
    <text evidence="2">The sequence shown here is derived from an EMBL/GenBank/DDBJ whole genome shotgun (WGS) entry which is preliminary data.</text>
</comment>
<keyword evidence="3" id="KW-1185">Reference proteome</keyword>
<dbReference type="OrthoDB" id="4326086at2"/>
<gene>
    <name evidence="2" type="ORF">FCH28_22240</name>
</gene>
<dbReference type="RefSeq" id="WP_136741838.1">
    <property type="nucleotide sequence ID" value="NZ_SUMB01000007.1"/>
</dbReference>
<name>A0A4U0NB89_9ACTN</name>
<feature type="chain" id="PRO_5020453881" description="Secreted protein" evidence="1">
    <location>
        <begin position="29"/>
        <end position="118"/>
    </location>
</feature>
<dbReference type="AlphaFoldDB" id="A0A4U0NB89"/>
<reference evidence="2 3" key="1">
    <citation type="submission" date="2019-04" db="EMBL/GenBank/DDBJ databases">
        <title>Streptomyces piniterrae sp. nov., a heliquinomycin-producing actinomycete isolated from rhizosphere soil of Pinus yunnanensis.</title>
        <authorList>
            <person name="Zhuang X."/>
            <person name="Zhao J."/>
        </authorList>
    </citation>
    <scope>NUCLEOTIDE SEQUENCE [LARGE SCALE GENOMIC DNA]</scope>
    <source>
        <strain evidence="3">jys28</strain>
    </source>
</reference>
<organism evidence="2 3">
    <name type="scientific">Streptomyces piniterrae</name>
    <dbReference type="NCBI Taxonomy" id="2571125"/>
    <lineage>
        <taxon>Bacteria</taxon>
        <taxon>Bacillati</taxon>
        <taxon>Actinomycetota</taxon>
        <taxon>Actinomycetes</taxon>
        <taxon>Kitasatosporales</taxon>
        <taxon>Streptomycetaceae</taxon>
        <taxon>Streptomyces</taxon>
    </lineage>
</organism>
<evidence type="ECO:0000313" key="3">
    <source>
        <dbReference type="Proteomes" id="UP000308697"/>
    </source>
</evidence>
<evidence type="ECO:0000313" key="2">
    <source>
        <dbReference type="EMBL" id="TJZ51207.1"/>
    </source>
</evidence>
<feature type="signal peptide" evidence="1">
    <location>
        <begin position="1"/>
        <end position="28"/>
    </location>
</feature>
<evidence type="ECO:0008006" key="4">
    <source>
        <dbReference type="Google" id="ProtNLM"/>
    </source>
</evidence>
<keyword evidence="1" id="KW-0732">Signal</keyword>